<evidence type="ECO:0000256" key="5">
    <source>
        <dbReference type="ARBA" id="ARBA00022679"/>
    </source>
</evidence>
<evidence type="ECO:0000256" key="6">
    <source>
        <dbReference type="ARBA" id="ARBA00022741"/>
    </source>
</evidence>
<keyword evidence="4" id="KW-0597">Phosphoprotein</keyword>
<feature type="domain" description="Histidine kinase" evidence="10">
    <location>
        <begin position="329"/>
        <end position="544"/>
    </location>
</feature>
<organism evidence="11 12">
    <name type="scientific">Exiguobacterium antarcticum</name>
    <dbReference type="NCBI Taxonomy" id="132920"/>
    <lineage>
        <taxon>Bacteria</taxon>
        <taxon>Bacillati</taxon>
        <taxon>Bacillota</taxon>
        <taxon>Bacilli</taxon>
        <taxon>Bacillales</taxon>
        <taxon>Bacillales Family XII. Incertae Sedis</taxon>
        <taxon>Exiguobacterium</taxon>
    </lineage>
</organism>
<dbReference type="InterPro" id="IPR003594">
    <property type="entry name" value="HATPase_dom"/>
</dbReference>
<dbReference type="Gene3D" id="1.10.287.130">
    <property type="match status" value="1"/>
</dbReference>
<sequence>MKKIVRYRPEKKVRPYRLKTSPFPAYELKTTDQQKIGQLTQNLAEVEHKLKHRNEIMEALATQNVESACETLLVKLLKFVDLEAGAILLYRREQLSHLVTQGVEDIELIEKDLDQYSVLRRAFVMRKSVQLPLTEGVYESAIPVQSPSNGGVVGVIYLKHPFEQFNLEQVGDILDLSRKLGMTLERHLLFHQMEHEKIKTYQLLDSIREAVLYIESSGEQIYANQALLNMFPPKLVSQAQGFRHAYERATSLFEHVDQPDALHDYIGQLMNGDIPGETIELSAFRGNLLLSAYAERIAIANVEWGMMLVLRDVTKEKELDLKQSEFVSIVSHELRTPLSSIMGFTELLMRRTLDGPRQKKYLETIHSETVRLAELIDDILEIQKGEDVSQGTFKRRLDLKRLIFDMKPMFDLASHLHRIRVSFEEGDYRMTASEEKMKQLFTNLIMNAIKYSPDGGTIKIHGQVKDQFISLMVEDEGIGIPEKALPFIFDKFYRADNSDTRKIGGTGLGLAICQMIVMDHGGTITVQSEEGHGSVFTVQFSIETIAE</sequence>
<dbReference type="SUPFAM" id="SSF55874">
    <property type="entry name" value="ATPase domain of HSP90 chaperone/DNA topoisomerase II/histidine kinase"/>
    <property type="match status" value="1"/>
</dbReference>
<keyword evidence="5" id="KW-0808">Transferase</keyword>
<keyword evidence="7" id="KW-0418">Kinase</keyword>
<dbReference type="CDD" id="cd00075">
    <property type="entry name" value="HATPase"/>
    <property type="match status" value="1"/>
</dbReference>
<dbReference type="Proteomes" id="UP001243286">
    <property type="component" value="Unassembled WGS sequence"/>
</dbReference>
<dbReference type="SMART" id="SM00388">
    <property type="entry name" value="HisKA"/>
    <property type="match status" value="1"/>
</dbReference>
<dbReference type="InterPro" id="IPR005467">
    <property type="entry name" value="His_kinase_dom"/>
</dbReference>
<dbReference type="InterPro" id="IPR004358">
    <property type="entry name" value="Sig_transdc_His_kin-like_C"/>
</dbReference>
<keyword evidence="8 11" id="KW-0067">ATP-binding</keyword>
<dbReference type="PROSITE" id="PS50109">
    <property type="entry name" value="HIS_KIN"/>
    <property type="match status" value="1"/>
</dbReference>
<dbReference type="EMBL" id="JASBQV010000004">
    <property type="protein sequence ID" value="MDI3234312.1"/>
    <property type="molecule type" value="Genomic_DNA"/>
</dbReference>
<dbReference type="SUPFAM" id="SSF47384">
    <property type="entry name" value="Homodimeric domain of signal transducing histidine kinase"/>
    <property type="match status" value="1"/>
</dbReference>
<keyword evidence="6" id="KW-0547">Nucleotide-binding</keyword>
<accession>A0ABT6R0I3</accession>
<keyword evidence="12" id="KW-1185">Reference proteome</keyword>
<dbReference type="EC" id="2.7.13.3" evidence="3"/>
<dbReference type="PANTHER" id="PTHR45453:SF1">
    <property type="entry name" value="PHOSPHATE REGULON SENSOR PROTEIN PHOR"/>
    <property type="match status" value="1"/>
</dbReference>
<protein>
    <recommendedName>
        <fullName evidence="3">histidine kinase</fullName>
        <ecNumber evidence="3">2.7.13.3</ecNumber>
    </recommendedName>
</protein>
<evidence type="ECO:0000256" key="1">
    <source>
        <dbReference type="ARBA" id="ARBA00000085"/>
    </source>
</evidence>
<proteinExistence type="predicted"/>
<evidence type="ECO:0000256" key="7">
    <source>
        <dbReference type="ARBA" id="ARBA00022777"/>
    </source>
</evidence>
<evidence type="ECO:0000313" key="11">
    <source>
        <dbReference type="EMBL" id="MDI3234312.1"/>
    </source>
</evidence>
<gene>
    <name evidence="11" type="ORF">QK289_04765</name>
</gene>
<dbReference type="RefSeq" id="WP_282354981.1">
    <property type="nucleotide sequence ID" value="NZ_JASBQV010000004.1"/>
</dbReference>
<evidence type="ECO:0000256" key="8">
    <source>
        <dbReference type="ARBA" id="ARBA00022840"/>
    </source>
</evidence>
<dbReference type="InterPro" id="IPR003661">
    <property type="entry name" value="HisK_dim/P_dom"/>
</dbReference>
<dbReference type="InterPro" id="IPR050351">
    <property type="entry name" value="BphY/WalK/GraS-like"/>
</dbReference>
<comment type="catalytic activity">
    <reaction evidence="1">
        <text>ATP + protein L-histidine = ADP + protein N-phospho-L-histidine.</text>
        <dbReference type="EC" id="2.7.13.3"/>
    </reaction>
</comment>
<evidence type="ECO:0000256" key="2">
    <source>
        <dbReference type="ARBA" id="ARBA00004370"/>
    </source>
</evidence>
<comment type="subcellular location">
    <subcellularLocation>
        <location evidence="2">Membrane</location>
    </subcellularLocation>
</comment>
<dbReference type="PRINTS" id="PR00344">
    <property type="entry name" value="BCTRLSENSOR"/>
</dbReference>
<evidence type="ECO:0000256" key="9">
    <source>
        <dbReference type="ARBA" id="ARBA00023012"/>
    </source>
</evidence>
<dbReference type="PANTHER" id="PTHR45453">
    <property type="entry name" value="PHOSPHATE REGULON SENSOR PROTEIN PHOR"/>
    <property type="match status" value="1"/>
</dbReference>
<dbReference type="Gene3D" id="3.30.565.10">
    <property type="entry name" value="Histidine kinase-like ATPase, C-terminal domain"/>
    <property type="match status" value="1"/>
</dbReference>
<dbReference type="Pfam" id="PF02518">
    <property type="entry name" value="HATPase_c"/>
    <property type="match status" value="1"/>
</dbReference>
<dbReference type="SUPFAM" id="SSF55781">
    <property type="entry name" value="GAF domain-like"/>
    <property type="match status" value="1"/>
</dbReference>
<dbReference type="SMART" id="SM00387">
    <property type="entry name" value="HATPase_c"/>
    <property type="match status" value="1"/>
</dbReference>
<dbReference type="CDD" id="cd00082">
    <property type="entry name" value="HisKA"/>
    <property type="match status" value="1"/>
</dbReference>
<evidence type="ECO:0000256" key="3">
    <source>
        <dbReference type="ARBA" id="ARBA00012438"/>
    </source>
</evidence>
<reference evidence="11 12" key="1">
    <citation type="submission" date="2023-04" db="EMBL/GenBank/DDBJ databases">
        <title>Antarctic isolates genomes.</title>
        <authorList>
            <person name="Dimov S.G."/>
        </authorList>
    </citation>
    <scope>NUCLEOTIDE SEQUENCE [LARGE SCALE GENOMIC DNA]</scope>
    <source>
        <strain evidence="11 12">AL19</strain>
    </source>
</reference>
<name>A0ABT6R0I3_9BACL</name>
<dbReference type="InterPro" id="IPR036890">
    <property type="entry name" value="HATPase_C_sf"/>
</dbReference>
<dbReference type="InterPro" id="IPR036097">
    <property type="entry name" value="HisK_dim/P_sf"/>
</dbReference>
<dbReference type="Pfam" id="PF00512">
    <property type="entry name" value="HisKA"/>
    <property type="match status" value="1"/>
</dbReference>
<keyword evidence="9" id="KW-0902">Two-component regulatory system</keyword>
<evidence type="ECO:0000256" key="4">
    <source>
        <dbReference type="ARBA" id="ARBA00022553"/>
    </source>
</evidence>
<evidence type="ECO:0000313" key="12">
    <source>
        <dbReference type="Proteomes" id="UP001243286"/>
    </source>
</evidence>
<comment type="caution">
    <text evidence="11">The sequence shown here is derived from an EMBL/GenBank/DDBJ whole genome shotgun (WGS) entry which is preliminary data.</text>
</comment>
<dbReference type="GO" id="GO:0005524">
    <property type="term" value="F:ATP binding"/>
    <property type="evidence" value="ECO:0007669"/>
    <property type="project" value="UniProtKB-KW"/>
</dbReference>
<evidence type="ECO:0000259" key="10">
    <source>
        <dbReference type="PROSITE" id="PS50109"/>
    </source>
</evidence>